<organism evidence="9 10">
    <name type="scientific">Pseudocohnilembus persalinus</name>
    <name type="common">Ciliate</name>
    <dbReference type="NCBI Taxonomy" id="266149"/>
    <lineage>
        <taxon>Eukaryota</taxon>
        <taxon>Sar</taxon>
        <taxon>Alveolata</taxon>
        <taxon>Ciliophora</taxon>
        <taxon>Intramacronucleata</taxon>
        <taxon>Oligohymenophorea</taxon>
        <taxon>Scuticociliatia</taxon>
        <taxon>Philasterida</taxon>
        <taxon>Pseudocohnilembidae</taxon>
        <taxon>Pseudocohnilembus</taxon>
    </lineage>
</organism>
<dbReference type="InterPro" id="IPR050431">
    <property type="entry name" value="Adaptor_comp_med_subunit"/>
</dbReference>
<keyword evidence="10" id="KW-1185">Reference proteome</keyword>
<dbReference type="PANTHER" id="PTHR10529">
    <property type="entry name" value="AP COMPLEX SUBUNIT MU"/>
    <property type="match status" value="1"/>
</dbReference>
<comment type="subcellular location">
    <subcellularLocation>
        <location evidence="6">Membrane</location>
        <location evidence="6">Coated pit</location>
    </subcellularLocation>
</comment>
<keyword evidence="2" id="KW-0254">Endocytosis</keyword>
<keyword evidence="3 7" id="KW-0653">Protein transport</keyword>
<evidence type="ECO:0000256" key="6">
    <source>
        <dbReference type="ARBA" id="ARBA00037878"/>
    </source>
</evidence>
<evidence type="ECO:0000256" key="7">
    <source>
        <dbReference type="PIRNR" id="PIRNR005992"/>
    </source>
</evidence>
<evidence type="ECO:0000256" key="2">
    <source>
        <dbReference type="ARBA" id="ARBA00022583"/>
    </source>
</evidence>
<dbReference type="InParanoid" id="A0A0V0R8J9"/>
<keyword evidence="4" id="KW-0472">Membrane</keyword>
<protein>
    <submittedName>
        <fullName evidence="9">Mu homology domain</fullName>
    </submittedName>
</protein>
<dbReference type="InterPro" id="IPR011012">
    <property type="entry name" value="Longin-like_dom_sf"/>
</dbReference>
<proteinExistence type="inferred from homology"/>
<gene>
    <name evidence="9" type="ORF">PPERSA_00993</name>
</gene>
<dbReference type="GO" id="GO:0005905">
    <property type="term" value="C:clathrin-coated pit"/>
    <property type="evidence" value="ECO:0007669"/>
    <property type="project" value="UniProtKB-KW"/>
</dbReference>
<dbReference type="InterPro" id="IPR001392">
    <property type="entry name" value="Clathrin_mu"/>
</dbReference>
<dbReference type="PRINTS" id="PR00314">
    <property type="entry name" value="CLATHRINADPT"/>
</dbReference>
<dbReference type="PIRSF" id="PIRSF005992">
    <property type="entry name" value="Clathrin_mu"/>
    <property type="match status" value="1"/>
</dbReference>
<dbReference type="PROSITE" id="PS51072">
    <property type="entry name" value="MHD"/>
    <property type="match status" value="1"/>
</dbReference>
<dbReference type="SUPFAM" id="SSF49447">
    <property type="entry name" value="Second domain of Mu2 adaptin subunit (ap50) of ap2 adaptor"/>
    <property type="match status" value="1"/>
</dbReference>
<name>A0A0V0R8J9_PSEPJ</name>
<dbReference type="Gene3D" id="2.60.40.1170">
    <property type="entry name" value="Mu homology domain, subdomain B"/>
    <property type="match status" value="2"/>
</dbReference>
<evidence type="ECO:0000256" key="4">
    <source>
        <dbReference type="ARBA" id="ARBA00023136"/>
    </source>
</evidence>
<dbReference type="InterPro" id="IPR043532">
    <property type="entry name" value="AP2_Mu_N"/>
</dbReference>
<dbReference type="EMBL" id="LDAU01000019">
    <property type="protein sequence ID" value="KRX10823.1"/>
    <property type="molecule type" value="Genomic_DNA"/>
</dbReference>
<keyword evidence="1 7" id="KW-0813">Transport</keyword>
<dbReference type="OrthoDB" id="10259133at2759"/>
<dbReference type="GO" id="GO:0030131">
    <property type="term" value="C:clathrin adaptor complex"/>
    <property type="evidence" value="ECO:0007669"/>
    <property type="project" value="UniProtKB-UniRule"/>
</dbReference>
<evidence type="ECO:0000256" key="5">
    <source>
        <dbReference type="ARBA" id="ARBA00023176"/>
    </source>
</evidence>
<dbReference type="GO" id="GO:0006897">
    <property type="term" value="P:endocytosis"/>
    <property type="evidence" value="ECO:0007669"/>
    <property type="project" value="UniProtKB-KW"/>
</dbReference>
<feature type="domain" description="MHD" evidence="8">
    <location>
        <begin position="171"/>
        <end position="429"/>
    </location>
</feature>
<dbReference type="Gene3D" id="3.30.450.60">
    <property type="match status" value="1"/>
</dbReference>
<dbReference type="InterPro" id="IPR043512">
    <property type="entry name" value="Mu2_C"/>
</dbReference>
<dbReference type="GO" id="GO:0006886">
    <property type="term" value="P:intracellular protein transport"/>
    <property type="evidence" value="ECO:0007669"/>
    <property type="project" value="UniProtKB-UniRule"/>
</dbReference>
<comment type="caution">
    <text evidence="9">The sequence shown here is derived from an EMBL/GenBank/DDBJ whole genome shotgun (WGS) entry which is preliminary data.</text>
</comment>
<dbReference type="Proteomes" id="UP000054937">
    <property type="component" value="Unassembled WGS sequence"/>
</dbReference>
<dbReference type="CDD" id="cd09251">
    <property type="entry name" value="AP-2_Mu2_Cterm"/>
    <property type="match status" value="1"/>
</dbReference>
<reference evidence="9 10" key="1">
    <citation type="journal article" date="2015" name="Sci. Rep.">
        <title>Genome of the facultative scuticociliatosis pathogen Pseudocohnilembus persalinus provides insight into its virulence through horizontal gene transfer.</title>
        <authorList>
            <person name="Xiong J."/>
            <person name="Wang G."/>
            <person name="Cheng J."/>
            <person name="Tian M."/>
            <person name="Pan X."/>
            <person name="Warren A."/>
            <person name="Jiang C."/>
            <person name="Yuan D."/>
            <person name="Miao W."/>
        </authorList>
    </citation>
    <scope>NUCLEOTIDE SEQUENCE [LARGE SCALE GENOMIC DNA]</scope>
    <source>
        <strain evidence="9">36N120E</strain>
    </source>
</reference>
<dbReference type="InterPro" id="IPR028565">
    <property type="entry name" value="MHD"/>
</dbReference>
<evidence type="ECO:0000256" key="3">
    <source>
        <dbReference type="ARBA" id="ARBA00022927"/>
    </source>
</evidence>
<comment type="similarity">
    <text evidence="7">Belongs to the adaptor complexes medium subunit family.</text>
</comment>
<dbReference type="AlphaFoldDB" id="A0A0V0R8J9"/>
<sequence length="430" mass="49717">MISSLAFINHKGEILIYRVYKDDITRSEILQFCTKIVARKENKESPIVYIDGTSFIHINVKDIIILATTKENVNVGMIFYFLYKLIDICKAYFNQLDENQIKKHFVLIYELLDEIMDYGLPQIMDYELLKQFIMEGGEKQEVMNDMQKLKQLTSQATGAQSWRPEGIFYKKNEVYIDIVEHVNLLMNVKGSVLRADVSGQVICKTQLSGMPECKFGLNDKLLLDREPRKDAHGSMAEKGIAIDDLKFHQCVKLPKFDKERAITFVPPDGVFELMSYRVTENVNLPFKIMPVVNELGKRIEVRVKLKSIFDRSIFATNVALKVPCPKNTAIVNCKSTLGRAKYEPDQGGIIWRIKKFQGDTEDILRCDIDLSQTNKEIKWVPPPISMEFQVPMFTASGLRVRFLRISEKNDYKPTKWIRYVTKGGDYQHRI</sequence>
<evidence type="ECO:0000259" key="8">
    <source>
        <dbReference type="PROSITE" id="PS51072"/>
    </source>
</evidence>
<dbReference type="CDD" id="cd14836">
    <property type="entry name" value="AP2_Mu_N"/>
    <property type="match status" value="1"/>
</dbReference>
<dbReference type="Pfam" id="PF00928">
    <property type="entry name" value="Adap_comp_sub"/>
    <property type="match status" value="1"/>
</dbReference>
<dbReference type="InterPro" id="IPR036168">
    <property type="entry name" value="AP2_Mu_C_sf"/>
</dbReference>
<evidence type="ECO:0000313" key="10">
    <source>
        <dbReference type="Proteomes" id="UP000054937"/>
    </source>
</evidence>
<dbReference type="OMA" id="WRTPDIK"/>
<evidence type="ECO:0000313" key="9">
    <source>
        <dbReference type="EMBL" id="KRX10823.1"/>
    </source>
</evidence>
<dbReference type="SUPFAM" id="SSF64356">
    <property type="entry name" value="SNARE-like"/>
    <property type="match status" value="1"/>
</dbReference>
<dbReference type="FunFam" id="3.30.450.60:FF:000002">
    <property type="entry name" value="AP-2 complex subunit mu, putative"/>
    <property type="match status" value="1"/>
</dbReference>
<keyword evidence="5" id="KW-0168">Coated pit</keyword>
<evidence type="ECO:0000256" key="1">
    <source>
        <dbReference type="ARBA" id="ARBA00022448"/>
    </source>
</evidence>
<accession>A0A0V0R8J9</accession>